<comment type="caution">
    <text evidence="1">The sequence shown here is derived from an EMBL/GenBank/DDBJ whole genome shotgun (WGS) entry which is preliminary data.</text>
</comment>
<evidence type="ECO:0000313" key="2">
    <source>
        <dbReference type="Proteomes" id="UP000005467"/>
    </source>
</evidence>
<accession>E8KHW6</accession>
<sequence>MQYAVDLPMNSLIAKGNQIFEDIHQIVAENAPKIAELSGKFQT</sequence>
<name>E8KHW6_9PAST</name>
<gene>
    <name evidence="1" type="ORF">HMPREF0027_1433</name>
</gene>
<protein>
    <submittedName>
        <fullName evidence="1">Uncharacterized protein</fullName>
    </submittedName>
</protein>
<reference evidence="1 2" key="1">
    <citation type="submission" date="2011-01" db="EMBL/GenBank/DDBJ databases">
        <authorList>
            <person name="Muzny D."/>
            <person name="Qin X."/>
            <person name="Deng J."/>
            <person name="Jiang H."/>
            <person name="Liu Y."/>
            <person name="Qu J."/>
            <person name="Song X.-Z."/>
            <person name="Zhang L."/>
            <person name="Thornton R."/>
            <person name="Coyle M."/>
            <person name="Francisco L."/>
            <person name="Jackson L."/>
            <person name="Javaid M."/>
            <person name="Korchina V."/>
            <person name="Kovar C."/>
            <person name="Mata R."/>
            <person name="Mathew T."/>
            <person name="Ngo R."/>
            <person name="Nguyen L."/>
            <person name="Nguyen N."/>
            <person name="Okwuonu G."/>
            <person name="Ongeri F."/>
            <person name="Pham C."/>
            <person name="Simmons D."/>
            <person name="Wilczek-Boney K."/>
            <person name="Hale W."/>
            <person name="Jakkamsetti A."/>
            <person name="Pham P."/>
            <person name="Ruth R."/>
            <person name="San Lucas F."/>
            <person name="Warren J."/>
            <person name="Zhang J."/>
            <person name="Zhao Z."/>
            <person name="Zhou C."/>
            <person name="Zhu D."/>
            <person name="Lee S."/>
            <person name="Bess C."/>
            <person name="Blankenburg K."/>
            <person name="Forbes L."/>
            <person name="Fu Q."/>
            <person name="Gubbala S."/>
            <person name="Hirani K."/>
            <person name="Jayaseelan J.C."/>
            <person name="Lara F."/>
            <person name="Munidasa M."/>
            <person name="Palculict T."/>
            <person name="Patil S."/>
            <person name="Pu L.-L."/>
            <person name="Saada N."/>
            <person name="Tang L."/>
            <person name="Weissenberger G."/>
            <person name="Zhu Y."/>
            <person name="Hemphill L."/>
            <person name="Shang Y."/>
            <person name="Youmans B."/>
            <person name="Ayvaz T."/>
            <person name="Ross M."/>
            <person name="Santibanez J."/>
            <person name="Aqrawi P."/>
            <person name="Gross S."/>
            <person name="Joshi V."/>
            <person name="Fowler G."/>
            <person name="Nazareth L."/>
            <person name="Reid J."/>
            <person name="Worley K."/>
            <person name="Petrosino J."/>
            <person name="Highlander S."/>
            <person name="Gibbs R."/>
        </authorList>
    </citation>
    <scope>NUCLEOTIDE SEQUENCE [LARGE SCALE GENOMIC DNA]</scope>
    <source>
        <strain evidence="1 2">ATCC 25976</strain>
    </source>
</reference>
<keyword evidence="2" id="KW-1185">Reference proteome</keyword>
<evidence type="ECO:0000313" key="1">
    <source>
        <dbReference type="EMBL" id="EFX91503.1"/>
    </source>
</evidence>
<dbReference type="HOGENOM" id="CLU_3228508_0_0_6"/>
<organism evidence="1 2">
    <name type="scientific">Actinobacillus ureae ATCC 25976</name>
    <dbReference type="NCBI Taxonomy" id="887324"/>
    <lineage>
        <taxon>Bacteria</taxon>
        <taxon>Pseudomonadati</taxon>
        <taxon>Pseudomonadota</taxon>
        <taxon>Gammaproteobacteria</taxon>
        <taxon>Pasteurellales</taxon>
        <taxon>Pasteurellaceae</taxon>
        <taxon>Actinobacillus</taxon>
    </lineage>
</organism>
<dbReference type="Proteomes" id="UP000005467">
    <property type="component" value="Unassembled WGS sequence"/>
</dbReference>
<proteinExistence type="predicted"/>
<dbReference type="EMBL" id="AEVG01000101">
    <property type="protein sequence ID" value="EFX91503.1"/>
    <property type="molecule type" value="Genomic_DNA"/>
</dbReference>
<dbReference type="AlphaFoldDB" id="E8KHW6"/>